<gene>
    <name evidence="1" type="ORF">GPICK_12370</name>
</gene>
<dbReference type="RefSeq" id="WP_039743659.1">
    <property type="nucleotide sequence ID" value="NZ_CP009788.1"/>
</dbReference>
<dbReference type="OrthoDB" id="1687780at2"/>
<name>A0A0B5BBZ1_9BACT</name>
<dbReference type="STRING" id="345632.GPICK_12370"/>
<dbReference type="Proteomes" id="UP000057609">
    <property type="component" value="Chromosome"/>
</dbReference>
<dbReference type="KEGG" id="gpi:GPICK_12370"/>
<organism evidence="1 2">
    <name type="scientific">Geobacter pickeringii</name>
    <dbReference type="NCBI Taxonomy" id="345632"/>
    <lineage>
        <taxon>Bacteria</taxon>
        <taxon>Pseudomonadati</taxon>
        <taxon>Thermodesulfobacteriota</taxon>
        <taxon>Desulfuromonadia</taxon>
        <taxon>Geobacterales</taxon>
        <taxon>Geobacteraceae</taxon>
        <taxon>Geobacter</taxon>
    </lineage>
</organism>
<accession>A0A0B5BBZ1</accession>
<evidence type="ECO:0000313" key="1">
    <source>
        <dbReference type="EMBL" id="AJE04047.1"/>
    </source>
</evidence>
<dbReference type="HOGENOM" id="CLU_203783_0_0_7"/>
<keyword evidence="2" id="KW-1185">Reference proteome</keyword>
<reference evidence="1 2" key="1">
    <citation type="journal article" date="2015" name="Genome Announc.">
        <title>Complete Genome of Geobacter pickeringii G13T, a Metal-Reducing Isolate from Sedimentary Kaolin Deposits.</title>
        <authorList>
            <person name="Badalamenti J.P."/>
            <person name="Bond D.R."/>
        </authorList>
    </citation>
    <scope>NUCLEOTIDE SEQUENCE [LARGE SCALE GENOMIC DNA]</scope>
    <source>
        <strain evidence="1 2">G13</strain>
    </source>
</reference>
<proteinExistence type="predicted"/>
<dbReference type="EMBL" id="CP009788">
    <property type="protein sequence ID" value="AJE04047.1"/>
    <property type="molecule type" value="Genomic_DNA"/>
</dbReference>
<dbReference type="AlphaFoldDB" id="A0A0B5BBZ1"/>
<protein>
    <submittedName>
        <fullName evidence="1">SAP domain-containing protein</fullName>
    </submittedName>
</protein>
<evidence type="ECO:0000313" key="2">
    <source>
        <dbReference type="Proteomes" id="UP000057609"/>
    </source>
</evidence>
<sequence>MKMQEIKDIAKERGVKAGTMKKVDLVKAIQRAEGNTDCFAEGKADSCGQDQCLWREDCD</sequence>